<protein>
    <submittedName>
        <fullName evidence="2">Uncharacterized protein</fullName>
    </submittedName>
</protein>
<sequence>EDIQNQFILRSKEDISSATHGTSLVDIVKRGIVVDGERERMMVSQRSVFKGSPSQPHVIGAATAAEE</sequence>
<feature type="non-terminal residue" evidence="2">
    <location>
        <position position="1"/>
    </location>
</feature>
<accession>A0AAN8WCR7</accession>
<dbReference type="Proteomes" id="UP001381693">
    <property type="component" value="Unassembled WGS sequence"/>
</dbReference>
<feature type="region of interest" description="Disordered" evidence="1">
    <location>
        <begin position="46"/>
        <end position="67"/>
    </location>
</feature>
<evidence type="ECO:0000313" key="2">
    <source>
        <dbReference type="EMBL" id="KAK7047501.1"/>
    </source>
</evidence>
<gene>
    <name evidence="2" type="ORF">SK128_007666</name>
</gene>
<reference evidence="2 3" key="1">
    <citation type="submission" date="2023-11" db="EMBL/GenBank/DDBJ databases">
        <title>Halocaridina rubra genome assembly.</title>
        <authorList>
            <person name="Smith C."/>
        </authorList>
    </citation>
    <scope>NUCLEOTIDE SEQUENCE [LARGE SCALE GENOMIC DNA]</scope>
    <source>
        <strain evidence="2">EP-1</strain>
        <tissue evidence="2">Whole</tissue>
    </source>
</reference>
<name>A0AAN8WCR7_HALRR</name>
<keyword evidence="3" id="KW-1185">Reference proteome</keyword>
<organism evidence="2 3">
    <name type="scientific">Halocaridina rubra</name>
    <name type="common">Hawaiian red shrimp</name>
    <dbReference type="NCBI Taxonomy" id="373956"/>
    <lineage>
        <taxon>Eukaryota</taxon>
        <taxon>Metazoa</taxon>
        <taxon>Ecdysozoa</taxon>
        <taxon>Arthropoda</taxon>
        <taxon>Crustacea</taxon>
        <taxon>Multicrustacea</taxon>
        <taxon>Malacostraca</taxon>
        <taxon>Eumalacostraca</taxon>
        <taxon>Eucarida</taxon>
        <taxon>Decapoda</taxon>
        <taxon>Pleocyemata</taxon>
        <taxon>Caridea</taxon>
        <taxon>Atyoidea</taxon>
        <taxon>Atyidae</taxon>
        <taxon>Halocaridina</taxon>
    </lineage>
</organism>
<feature type="compositionally biased region" description="Polar residues" evidence="1">
    <location>
        <begin position="46"/>
        <end position="55"/>
    </location>
</feature>
<dbReference type="AlphaFoldDB" id="A0AAN8WCR7"/>
<evidence type="ECO:0000313" key="3">
    <source>
        <dbReference type="Proteomes" id="UP001381693"/>
    </source>
</evidence>
<comment type="caution">
    <text evidence="2">The sequence shown here is derived from an EMBL/GenBank/DDBJ whole genome shotgun (WGS) entry which is preliminary data.</text>
</comment>
<proteinExistence type="predicted"/>
<dbReference type="EMBL" id="JAXCGZ010021626">
    <property type="protein sequence ID" value="KAK7047501.1"/>
    <property type="molecule type" value="Genomic_DNA"/>
</dbReference>
<evidence type="ECO:0000256" key="1">
    <source>
        <dbReference type="SAM" id="MobiDB-lite"/>
    </source>
</evidence>